<keyword evidence="2" id="KW-0521">NADP</keyword>
<evidence type="ECO:0008006" key="6">
    <source>
        <dbReference type="Google" id="ProtNLM"/>
    </source>
</evidence>
<keyword evidence="3" id="KW-0560">Oxidoreductase</keyword>
<dbReference type="PRINTS" id="PR00081">
    <property type="entry name" value="GDHRDH"/>
</dbReference>
<sequence length="251" mass="26659">MSLKGKVYAITGGASGIGFATAQVIAQRGATVSIADVDAAAMSSATAYFEEQGIEALVSRVDVSQRSEVESWLDATVKKYGRLDGAANVAGIIGKHHGLRAVADLEDEEWHKIIAVNLTGTMYCLRAQLNRIVDGGSIVNVASIHGIKGFAKHGAYDASKHGIVGLTKAAAKENGHREVRVNAVAPGAIYTPLMKKAWDMHNRPEDAKFDEPTAFQRQGTSEECANVIAFLLGPESTFVSGSVYEVDGAWI</sequence>
<comment type="caution">
    <text evidence="4">The sequence shown here is derived from an EMBL/GenBank/DDBJ whole genome shotgun (WGS) entry which is preliminary data.</text>
</comment>
<keyword evidence="5" id="KW-1185">Reference proteome</keyword>
<dbReference type="SUPFAM" id="SSF51735">
    <property type="entry name" value="NAD(P)-binding Rossmann-fold domains"/>
    <property type="match status" value="1"/>
</dbReference>
<comment type="similarity">
    <text evidence="1">Belongs to the short-chain dehydrogenases/reductases (SDR) family.</text>
</comment>
<name>A0A9P7KUM1_9HYPO</name>
<dbReference type="PANTHER" id="PTHR24321:SF8">
    <property type="entry name" value="ESTRADIOL 17-BETA-DEHYDROGENASE 8-RELATED"/>
    <property type="match status" value="1"/>
</dbReference>
<dbReference type="FunFam" id="3.40.50.720:FF:000084">
    <property type="entry name" value="Short-chain dehydrogenase reductase"/>
    <property type="match status" value="1"/>
</dbReference>
<evidence type="ECO:0000256" key="1">
    <source>
        <dbReference type="ARBA" id="ARBA00006484"/>
    </source>
</evidence>
<dbReference type="GO" id="GO:0016491">
    <property type="term" value="F:oxidoreductase activity"/>
    <property type="evidence" value="ECO:0007669"/>
    <property type="project" value="UniProtKB-KW"/>
</dbReference>
<dbReference type="AlphaFoldDB" id="A0A9P7KUM1"/>
<dbReference type="PANTHER" id="PTHR24321">
    <property type="entry name" value="DEHYDROGENASES, SHORT CHAIN"/>
    <property type="match status" value="1"/>
</dbReference>
<dbReference type="PRINTS" id="PR00080">
    <property type="entry name" value="SDRFAMILY"/>
</dbReference>
<dbReference type="InterPro" id="IPR036291">
    <property type="entry name" value="NAD(P)-bd_dom_sf"/>
</dbReference>
<evidence type="ECO:0000313" key="5">
    <source>
        <dbReference type="Proteomes" id="UP000782241"/>
    </source>
</evidence>
<dbReference type="Gene3D" id="3.40.50.720">
    <property type="entry name" value="NAD(P)-binding Rossmann-like Domain"/>
    <property type="match status" value="1"/>
</dbReference>
<reference evidence="4" key="1">
    <citation type="submission" date="2021-04" db="EMBL/GenBank/DDBJ databases">
        <title>Draft genome of Fusarium avenaceum strain F156N33, isolated from an atmospheric sample in Virginia.</title>
        <authorList>
            <person name="Yang S."/>
            <person name="Vinatzer B.A."/>
            <person name="Coleman J."/>
        </authorList>
    </citation>
    <scope>NUCLEOTIDE SEQUENCE</scope>
    <source>
        <strain evidence="4">F156N33</strain>
    </source>
</reference>
<organism evidence="4 5">
    <name type="scientific">Fusarium avenaceum</name>
    <dbReference type="NCBI Taxonomy" id="40199"/>
    <lineage>
        <taxon>Eukaryota</taxon>
        <taxon>Fungi</taxon>
        <taxon>Dikarya</taxon>
        <taxon>Ascomycota</taxon>
        <taxon>Pezizomycotina</taxon>
        <taxon>Sordariomycetes</taxon>
        <taxon>Hypocreomycetidae</taxon>
        <taxon>Hypocreales</taxon>
        <taxon>Nectriaceae</taxon>
        <taxon>Fusarium</taxon>
        <taxon>Fusarium tricinctum species complex</taxon>
    </lineage>
</organism>
<protein>
    <recommendedName>
        <fullName evidence="6">Levodione reductase</fullName>
    </recommendedName>
</protein>
<evidence type="ECO:0000256" key="3">
    <source>
        <dbReference type="ARBA" id="ARBA00023002"/>
    </source>
</evidence>
<dbReference type="Proteomes" id="UP000782241">
    <property type="component" value="Unassembled WGS sequence"/>
</dbReference>
<dbReference type="CDD" id="cd05233">
    <property type="entry name" value="SDR_c"/>
    <property type="match status" value="1"/>
</dbReference>
<evidence type="ECO:0000313" key="4">
    <source>
        <dbReference type="EMBL" id="KAG5662354.1"/>
    </source>
</evidence>
<gene>
    <name evidence="4" type="ORF">KAF25_004772</name>
</gene>
<evidence type="ECO:0000256" key="2">
    <source>
        <dbReference type="ARBA" id="ARBA00022857"/>
    </source>
</evidence>
<dbReference type="InterPro" id="IPR002347">
    <property type="entry name" value="SDR_fam"/>
</dbReference>
<proteinExistence type="inferred from homology"/>
<accession>A0A9P7KUM1</accession>
<dbReference type="Pfam" id="PF13561">
    <property type="entry name" value="adh_short_C2"/>
    <property type="match status" value="1"/>
</dbReference>
<dbReference type="EMBL" id="JAGPUO010000005">
    <property type="protein sequence ID" value="KAG5662354.1"/>
    <property type="molecule type" value="Genomic_DNA"/>
</dbReference>